<evidence type="ECO:0000313" key="2">
    <source>
        <dbReference type="Proteomes" id="UP000814033"/>
    </source>
</evidence>
<sequence length="137" mass="14435">MYSSHIAFLILAVFSVSCVAAPIPGNYADVHAGLAQPELSARDPFNVGDLFKLNHLGSAIAEAQRRDDELASGNLQSPTGSISASQLQAKWERLPPGFRPSTAEGDGGATNRQSLAERDITLPYTLETNLLIGAGGD</sequence>
<dbReference type="EMBL" id="MU276598">
    <property type="protein sequence ID" value="KAI0038087.1"/>
    <property type="molecule type" value="Genomic_DNA"/>
</dbReference>
<reference evidence="1" key="1">
    <citation type="submission" date="2021-02" db="EMBL/GenBank/DDBJ databases">
        <authorList>
            <consortium name="DOE Joint Genome Institute"/>
            <person name="Ahrendt S."/>
            <person name="Looney B.P."/>
            <person name="Miyauchi S."/>
            <person name="Morin E."/>
            <person name="Drula E."/>
            <person name="Courty P.E."/>
            <person name="Chicoki N."/>
            <person name="Fauchery L."/>
            <person name="Kohler A."/>
            <person name="Kuo A."/>
            <person name="Labutti K."/>
            <person name="Pangilinan J."/>
            <person name="Lipzen A."/>
            <person name="Riley R."/>
            <person name="Andreopoulos W."/>
            <person name="He G."/>
            <person name="Johnson J."/>
            <person name="Barry K.W."/>
            <person name="Grigoriev I.V."/>
            <person name="Nagy L."/>
            <person name="Hibbett D."/>
            <person name="Henrissat B."/>
            <person name="Matheny P.B."/>
            <person name="Labbe J."/>
            <person name="Martin F."/>
        </authorList>
    </citation>
    <scope>NUCLEOTIDE SEQUENCE</scope>
    <source>
        <strain evidence="1">FP105234-sp</strain>
    </source>
</reference>
<comment type="caution">
    <text evidence="1">The sequence shown here is derived from an EMBL/GenBank/DDBJ whole genome shotgun (WGS) entry which is preliminary data.</text>
</comment>
<name>A0ACB8R2F1_9AGAM</name>
<keyword evidence="2" id="KW-1185">Reference proteome</keyword>
<organism evidence="1 2">
    <name type="scientific">Auriscalpium vulgare</name>
    <dbReference type="NCBI Taxonomy" id="40419"/>
    <lineage>
        <taxon>Eukaryota</taxon>
        <taxon>Fungi</taxon>
        <taxon>Dikarya</taxon>
        <taxon>Basidiomycota</taxon>
        <taxon>Agaricomycotina</taxon>
        <taxon>Agaricomycetes</taxon>
        <taxon>Russulales</taxon>
        <taxon>Auriscalpiaceae</taxon>
        <taxon>Auriscalpium</taxon>
    </lineage>
</organism>
<reference evidence="1" key="2">
    <citation type="journal article" date="2022" name="New Phytol.">
        <title>Evolutionary transition to the ectomycorrhizal habit in the genomes of a hyperdiverse lineage of mushroom-forming fungi.</title>
        <authorList>
            <person name="Looney B."/>
            <person name="Miyauchi S."/>
            <person name="Morin E."/>
            <person name="Drula E."/>
            <person name="Courty P.E."/>
            <person name="Kohler A."/>
            <person name="Kuo A."/>
            <person name="LaButti K."/>
            <person name="Pangilinan J."/>
            <person name="Lipzen A."/>
            <person name="Riley R."/>
            <person name="Andreopoulos W."/>
            <person name="He G."/>
            <person name="Johnson J."/>
            <person name="Nolan M."/>
            <person name="Tritt A."/>
            <person name="Barry K.W."/>
            <person name="Grigoriev I.V."/>
            <person name="Nagy L.G."/>
            <person name="Hibbett D."/>
            <person name="Henrissat B."/>
            <person name="Matheny P.B."/>
            <person name="Labbe J."/>
            <person name="Martin F.M."/>
        </authorList>
    </citation>
    <scope>NUCLEOTIDE SEQUENCE</scope>
    <source>
        <strain evidence="1">FP105234-sp</strain>
    </source>
</reference>
<accession>A0ACB8R2F1</accession>
<protein>
    <submittedName>
        <fullName evidence="1">Uncharacterized protein</fullName>
    </submittedName>
</protein>
<dbReference type="Proteomes" id="UP000814033">
    <property type="component" value="Unassembled WGS sequence"/>
</dbReference>
<proteinExistence type="predicted"/>
<gene>
    <name evidence="1" type="ORF">FA95DRAFT_1613649</name>
</gene>
<evidence type="ECO:0000313" key="1">
    <source>
        <dbReference type="EMBL" id="KAI0038087.1"/>
    </source>
</evidence>